<evidence type="ECO:0000313" key="10">
    <source>
        <dbReference type="EMBL" id="MBX3889215.1"/>
    </source>
</evidence>
<dbReference type="GO" id="GO:0005886">
    <property type="term" value="C:plasma membrane"/>
    <property type="evidence" value="ECO:0007669"/>
    <property type="project" value="UniProtKB-SubCell"/>
</dbReference>
<proteinExistence type="inferred from homology"/>
<keyword evidence="11" id="KW-1185">Reference proteome</keyword>
<comment type="similarity">
    <text evidence="2">Belongs to the UPF0702 family.</text>
</comment>
<dbReference type="Gene3D" id="3.30.240.20">
    <property type="entry name" value="bsu07140 like domains"/>
    <property type="match status" value="1"/>
</dbReference>
<dbReference type="PANTHER" id="PTHR34582:SF6">
    <property type="entry name" value="UPF0702 TRANSMEMBRANE PROTEIN YCAP"/>
    <property type="match status" value="1"/>
</dbReference>
<keyword evidence="4 7" id="KW-0812">Transmembrane</keyword>
<dbReference type="EMBL" id="CATWFT010000001">
    <property type="protein sequence ID" value="CAJ0721737.1"/>
    <property type="molecule type" value="Genomic_DNA"/>
</dbReference>
<evidence type="ECO:0000256" key="6">
    <source>
        <dbReference type="ARBA" id="ARBA00023136"/>
    </source>
</evidence>
<dbReference type="Proteomes" id="UP001189303">
    <property type="component" value="Unassembled WGS sequence"/>
</dbReference>
<feature type="transmembrane region" description="Helical" evidence="7">
    <location>
        <begin position="20"/>
        <end position="36"/>
    </location>
</feature>
<dbReference type="Proteomes" id="UP001199322">
    <property type="component" value="Unassembled WGS sequence"/>
</dbReference>
<accession>A0A2P4RBF8</accession>
<evidence type="ECO:0000313" key="11">
    <source>
        <dbReference type="Proteomes" id="UP001189303"/>
    </source>
</evidence>
<dbReference type="InterPro" id="IPR023090">
    <property type="entry name" value="UPF0702_alpha/beta_dom_sf"/>
</dbReference>
<evidence type="ECO:0000256" key="3">
    <source>
        <dbReference type="ARBA" id="ARBA00022475"/>
    </source>
</evidence>
<evidence type="ECO:0000256" key="2">
    <source>
        <dbReference type="ARBA" id="ARBA00006448"/>
    </source>
</evidence>
<keyword evidence="5 7" id="KW-1133">Transmembrane helix</keyword>
<evidence type="ECO:0000256" key="5">
    <source>
        <dbReference type="ARBA" id="ARBA00022989"/>
    </source>
</evidence>
<reference evidence="10" key="1">
    <citation type="submission" date="2018-06" db="EMBL/GenBank/DDBJ databases">
        <authorList>
            <person name="O'Rourke A."/>
        </authorList>
    </citation>
    <scope>NUCLEOTIDE SEQUENCE</scope>
    <source>
        <strain evidence="10">132550021-3</strain>
    </source>
</reference>
<organism evidence="10 12">
    <name type="scientific">Ralstonia pickettii</name>
    <name type="common">Burkholderia pickettii</name>
    <dbReference type="NCBI Taxonomy" id="329"/>
    <lineage>
        <taxon>Bacteria</taxon>
        <taxon>Pseudomonadati</taxon>
        <taxon>Pseudomonadota</taxon>
        <taxon>Betaproteobacteria</taxon>
        <taxon>Burkholderiales</taxon>
        <taxon>Burkholderiaceae</taxon>
        <taxon>Ralstonia</taxon>
    </lineage>
</organism>
<dbReference type="Pfam" id="PF04239">
    <property type="entry name" value="DUF421"/>
    <property type="match status" value="1"/>
</dbReference>
<comment type="subcellular location">
    <subcellularLocation>
        <location evidence="1">Cell membrane</location>
        <topology evidence="1">Multi-pass membrane protein</topology>
    </subcellularLocation>
</comment>
<dbReference type="RefSeq" id="WP_103518677.1">
    <property type="nucleotide sequence ID" value="NZ_CATWFT010000001.1"/>
</dbReference>
<dbReference type="AlphaFoldDB" id="A0A2P4RBF8"/>
<feature type="transmembrane region" description="Helical" evidence="7">
    <location>
        <begin position="48"/>
        <end position="65"/>
    </location>
</feature>
<reference evidence="9 11" key="2">
    <citation type="submission" date="2023-07" db="EMBL/GenBank/DDBJ databases">
        <authorList>
            <person name="Peeters C."/>
        </authorList>
    </citation>
    <scope>NUCLEOTIDE SEQUENCE [LARGE SCALE GENOMIC DNA]</scope>
    <source>
        <strain evidence="9 11">R-38712</strain>
    </source>
</reference>
<dbReference type="EMBL" id="QGBI01000004">
    <property type="protein sequence ID" value="MBX3889215.1"/>
    <property type="molecule type" value="Genomic_DNA"/>
</dbReference>
<feature type="domain" description="YetF C-terminal" evidence="8">
    <location>
        <begin position="97"/>
        <end position="162"/>
    </location>
</feature>
<comment type="caution">
    <text evidence="10">The sequence shown here is derived from an EMBL/GenBank/DDBJ whole genome shotgun (WGS) entry which is preliminary data.</text>
</comment>
<dbReference type="PANTHER" id="PTHR34582">
    <property type="entry name" value="UPF0702 TRANSMEMBRANE PROTEIN YCAP"/>
    <property type="match status" value="1"/>
</dbReference>
<evidence type="ECO:0000256" key="7">
    <source>
        <dbReference type="SAM" id="Phobius"/>
    </source>
</evidence>
<sequence length="163" mass="17865">MDTLLFLFGEGKDLNPLQTAMRAVVVFAIGLALVRLSGRRSFGQRAPFDFVVAVLLGATLSRAIVGASPFVATISASLALVAVHRLLGWACVRLPQLEWFIAGRQREVYREGRFNQGEMDAALITVGDVQESVRQTLGARTLDDVEAAILERNGQVSLIRKRR</sequence>
<name>A0A2P4RBF8_RALPI</name>
<evidence type="ECO:0000256" key="4">
    <source>
        <dbReference type="ARBA" id="ARBA00022692"/>
    </source>
</evidence>
<keyword evidence="3" id="KW-1003">Cell membrane</keyword>
<dbReference type="InterPro" id="IPR007353">
    <property type="entry name" value="DUF421"/>
</dbReference>
<evidence type="ECO:0000259" key="8">
    <source>
        <dbReference type="Pfam" id="PF04239"/>
    </source>
</evidence>
<evidence type="ECO:0000256" key="1">
    <source>
        <dbReference type="ARBA" id="ARBA00004651"/>
    </source>
</evidence>
<evidence type="ECO:0000313" key="9">
    <source>
        <dbReference type="EMBL" id="CAJ0721737.1"/>
    </source>
</evidence>
<keyword evidence="6 7" id="KW-0472">Membrane</keyword>
<gene>
    <name evidence="10" type="ORF">DEE74_04980</name>
    <name evidence="9" type="ORF">R38712_00272</name>
</gene>
<evidence type="ECO:0000313" key="12">
    <source>
        <dbReference type="Proteomes" id="UP001199322"/>
    </source>
</evidence>
<protein>
    <submittedName>
        <fullName evidence="10">DUF421 domain-containing protein</fullName>
    </submittedName>
</protein>